<dbReference type="Gene3D" id="2.30.42.10">
    <property type="match status" value="1"/>
</dbReference>
<dbReference type="PANTHER" id="PTHR43343:SF3">
    <property type="entry name" value="PROTEASE DO-LIKE 8, CHLOROPLASTIC"/>
    <property type="match status" value="1"/>
</dbReference>
<dbReference type="RefSeq" id="WP_204917790.1">
    <property type="nucleotide sequence ID" value="NZ_BAAAQP010000001.1"/>
</dbReference>
<accession>A0ABS2RJK7</accession>
<evidence type="ECO:0000259" key="6">
    <source>
        <dbReference type="PROSITE" id="PS50106"/>
    </source>
</evidence>
<feature type="transmembrane region" description="Helical" evidence="5">
    <location>
        <begin position="98"/>
        <end position="120"/>
    </location>
</feature>
<dbReference type="EC" id="3.4.21.-" evidence="7"/>
<dbReference type="InterPro" id="IPR001478">
    <property type="entry name" value="PDZ"/>
</dbReference>
<evidence type="ECO:0000313" key="7">
    <source>
        <dbReference type="EMBL" id="MBM7799199.1"/>
    </source>
</evidence>
<proteinExistence type="inferred from homology"/>
<dbReference type="SUPFAM" id="SSF50156">
    <property type="entry name" value="PDZ domain-like"/>
    <property type="match status" value="1"/>
</dbReference>
<dbReference type="SUPFAM" id="SSF50494">
    <property type="entry name" value="Trypsin-like serine proteases"/>
    <property type="match status" value="1"/>
</dbReference>
<dbReference type="InterPro" id="IPR001940">
    <property type="entry name" value="Peptidase_S1C"/>
</dbReference>
<dbReference type="InterPro" id="IPR009003">
    <property type="entry name" value="Peptidase_S1_PA"/>
</dbReference>
<dbReference type="Proteomes" id="UP000704762">
    <property type="component" value="Unassembled WGS sequence"/>
</dbReference>
<evidence type="ECO:0000313" key="8">
    <source>
        <dbReference type="Proteomes" id="UP000704762"/>
    </source>
</evidence>
<evidence type="ECO:0000256" key="4">
    <source>
        <dbReference type="SAM" id="MobiDB-lite"/>
    </source>
</evidence>
<dbReference type="GO" id="GO:0008233">
    <property type="term" value="F:peptidase activity"/>
    <property type="evidence" value="ECO:0007669"/>
    <property type="project" value="UniProtKB-KW"/>
</dbReference>
<reference evidence="7 8" key="1">
    <citation type="submission" date="2021-01" db="EMBL/GenBank/DDBJ databases">
        <title>Sequencing the genomes of 1000 actinobacteria strains.</title>
        <authorList>
            <person name="Klenk H.-P."/>
        </authorList>
    </citation>
    <scope>NUCLEOTIDE SEQUENCE [LARGE SCALE GENOMIC DNA]</scope>
    <source>
        <strain evidence="7 8">DSM 18662</strain>
    </source>
</reference>
<feature type="domain" description="PDZ" evidence="6">
    <location>
        <begin position="351"/>
        <end position="436"/>
    </location>
</feature>
<dbReference type="EMBL" id="JAFBCF010000001">
    <property type="protein sequence ID" value="MBM7799199.1"/>
    <property type="molecule type" value="Genomic_DNA"/>
</dbReference>
<name>A0ABS2RJK7_9ACTN</name>
<evidence type="ECO:0000256" key="2">
    <source>
        <dbReference type="ARBA" id="ARBA00022670"/>
    </source>
</evidence>
<keyword evidence="8" id="KW-1185">Reference proteome</keyword>
<keyword evidence="5" id="KW-0812">Transmembrane</keyword>
<gene>
    <name evidence="7" type="ORF">JOE57_002120</name>
</gene>
<organism evidence="7 8">
    <name type="scientific">Microlunatus panaciterrae</name>
    <dbReference type="NCBI Taxonomy" id="400768"/>
    <lineage>
        <taxon>Bacteria</taxon>
        <taxon>Bacillati</taxon>
        <taxon>Actinomycetota</taxon>
        <taxon>Actinomycetes</taxon>
        <taxon>Propionibacteriales</taxon>
        <taxon>Propionibacteriaceae</taxon>
        <taxon>Microlunatus</taxon>
    </lineage>
</organism>
<keyword evidence="5" id="KW-0472">Membrane</keyword>
<evidence type="ECO:0000256" key="3">
    <source>
        <dbReference type="ARBA" id="ARBA00022801"/>
    </source>
</evidence>
<keyword evidence="5" id="KW-1133">Transmembrane helix</keyword>
<protein>
    <submittedName>
        <fullName evidence="7">Serine protease PepD</fullName>
        <ecNumber evidence="7">3.4.21.-</ecNumber>
    </submittedName>
</protein>
<dbReference type="PANTHER" id="PTHR43343">
    <property type="entry name" value="PEPTIDASE S12"/>
    <property type="match status" value="1"/>
</dbReference>
<keyword evidence="3 7" id="KW-0378">Hydrolase</keyword>
<feature type="region of interest" description="Disordered" evidence="4">
    <location>
        <begin position="1"/>
        <end position="84"/>
    </location>
</feature>
<evidence type="ECO:0000256" key="1">
    <source>
        <dbReference type="ARBA" id="ARBA00010541"/>
    </source>
</evidence>
<sequence length="448" mass="44563">MNNDEHSGLNTPPFGHVAHGGPLDQRDRAAGHPDPGSGFNTGPDVGPGFVPPGGHPFPHQHSDHQPTQVFPAGPDESRARATSPVAVLERPRRRMGSLIAAVTLSALVGAGTGIGSFAYATHSDSVQVPIRVTTAPAAKTAVLNGTISAAAAKIEPSVVTITVQGAQAEDIGTGIVLDTAGHILTNWHVVEAAAKNGKITVTLHDGQTATAALIGSSSTNDLAVIKVDGVKNLVPVVFAKSSSVVVGQSVVAAGAPLGLSETITSGIVSNTARPVRSGVDGNAVYLAVQTDTAINPGNSGGPLVDLNGSVLGINSSIASTGSGQGQGSQSGSIGIGFAIPADVASRVAGDIIAHGTSPDAVMGVSVAGSDSTDPTATGVALQSVTKGSAADKAGLRAGDVITKVNDFDTTSADGLIAATRFYAPGSTVTVTYQRSGATDTTRVTLGSR</sequence>
<dbReference type="InterPro" id="IPR043504">
    <property type="entry name" value="Peptidase_S1_PA_chymotrypsin"/>
</dbReference>
<keyword evidence="2 7" id="KW-0645">Protease</keyword>
<comment type="caution">
    <text evidence="7">The sequence shown here is derived from an EMBL/GenBank/DDBJ whole genome shotgun (WGS) entry which is preliminary data.</text>
</comment>
<dbReference type="PROSITE" id="PS50106">
    <property type="entry name" value="PDZ"/>
    <property type="match status" value="1"/>
</dbReference>
<dbReference type="InterPro" id="IPR036034">
    <property type="entry name" value="PDZ_sf"/>
</dbReference>
<dbReference type="Pfam" id="PF13180">
    <property type="entry name" value="PDZ_2"/>
    <property type="match status" value="1"/>
</dbReference>
<dbReference type="PRINTS" id="PR00834">
    <property type="entry name" value="PROTEASES2C"/>
</dbReference>
<dbReference type="GO" id="GO:0006508">
    <property type="term" value="P:proteolysis"/>
    <property type="evidence" value="ECO:0007669"/>
    <property type="project" value="UniProtKB-KW"/>
</dbReference>
<dbReference type="InterPro" id="IPR051201">
    <property type="entry name" value="Chloro_Bact_Ser_Proteases"/>
</dbReference>
<evidence type="ECO:0000256" key="5">
    <source>
        <dbReference type="SAM" id="Phobius"/>
    </source>
</evidence>
<dbReference type="Pfam" id="PF13365">
    <property type="entry name" value="Trypsin_2"/>
    <property type="match status" value="1"/>
</dbReference>
<dbReference type="SMART" id="SM00228">
    <property type="entry name" value="PDZ"/>
    <property type="match status" value="1"/>
</dbReference>
<dbReference type="Gene3D" id="2.40.10.10">
    <property type="entry name" value="Trypsin-like serine proteases"/>
    <property type="match status" value="2"/>
</dbReference>
<comment type="similarity">
    <text evidence="1">Belongs to the peptidase S1C family.</text>
</comment>